<comment type="caution">
    <text evidence="3">The sequence shown here is derived from an EMBL/GenBank/DDBJ whole genome shotgun (WGS) entry which is preliminary data.</text>
</comment>
<dbReference type="SUPFAM" id="SSF47459">
    <property type="entry name" value="HLH, helix-loop-helix DNA-binding domain"/>
    <property type="match status" value="1"/>
</dbReference>
<evidence type="ECO:0000313" key="4">
    <source>
        <dbReference type="Proteomes" id="UP001651158"/>
    </source>
</evidence>
<dbReference type="Gene3D" id="4.10.280.10">
    <property type="entry name" value="Helix-loop-helix DNA-binding domain"/>
    <property type="match status" value="1"/>
</dbReference>
<sequence>MNDIFVHSQKSRKSSRRRKSHSHINPKQAAELRKVSKQNSERARRARIAEKIVELHDLALSIIGQDAGSSVHMKKAEMLNSCHEVLSGLRNLLEENPKVKARFRAICSSGRANTTAVCQGFAPSHIPVAASASILSVSNPQDTPCDSGVCDLPASTPTFVEPSHSFENSSVNPTDFSVQPKESKDIWRPYLHCL</sequence>
<feature type="region of interest" description="Disordered" evidence="1">
    <location>
        <begin position="1"/>
        <end position="40"/>
    </location>
</feature>
<gene>
    <name evidence="3" type="ORF">TcWFU_002941</name>
</gene>
<protein>
    <recommendedName>
        <fullName evidence="2">BHLH domain-containing protein</fullName>
    </recommendedName>
</protein>
<feature type="compositionally biased region" description="Basic and acidic residues" evidence="1">
    <location>
        <begin position="30"/>
        <end position="40"/>
    </location>
</feature>
<dbReference type="PROSITE" id="PS50888">
    <property type="entry name" value="BHLH"/>
    <property type="match status" value="1"/>
</dbReference>
<evidence type="ECO:0000256" key="1">
    <source>
        <dbReference type="SAM" id="MobiDB-lite"/>
    </source>
</evidence>
<accession>A0ABR4QGE5</accession>
<proteinExistence type="predicted"/>
<dbReference type="EMBL" id="JAKROA010000003">
    <property type="protein sequence ID" value="KAL5108660.1"/>
    <property type="molecule type" value="Genomic_DNA"/>
</dbReference>
<dbReference type="Proteomes" id="UP001651158">
    <property type="component" value="Unassembled WGS sequence"/>
</dbReference>
<organism evidence="3 4">
    <name type="scientific">Taenia crassiceps</name>
    <dbReference type="NCBI Taxonomy" id="6207"/>
    <lineage>
        <taxon>Eukaryota</taxon>
        <taxon>Metazoa</taxon>
        <taxon>Spiralia</taxon>
        <taxon>Lophotrochozoa</taxon>
        <taxon>Platyhelminthes</taxon>
        <taxon>Cestoda</taxon>
        <taxon>Eucestoda</taxon>
        <taxon>Cyclophyllidea</taxon>
        <taxon>Taeniidae</taxon>
        <taxon>Taenia</taxon>
    </lineage>
</organism>
<evidence type="ECO:0000259" key="2">
    <source>
        <dbReference type="PROSITE" id="PS50888"/>
    </source>
</evidence>
<name>A0ABR4QGE5_9CEST</name>
<feature type="compositionally biased region" description="Basic residues" evidence="1">
    <location>
        <begin position="9"/>
        <end position="24"/>
    </location>
</feature>
<reference evidence="3 4" key="1">
    <citation type="journal article" date="2022" name="Front. Cell. Infect. Microbiol.">
        <title>The Genomes of Two Strains of Taenia crassiceps the Animal Model for the Study of Human Cysticercosis.</title>
        <authorList>
            <person name="Bobes R.J."/>
            <person name="Estrada K."/>
            <person name="Rios-Valencia D.G."/>
            <person name="Calderon-Gallegos A."/>
            <person name="de la Torre P."/>
            <person name="Carrero J.C."/>
            <person name="Sanchez-Flores A."/>
            <person name="Laclette J.P."/>
        </authorList>
    </citation>
    <scope>NUCLEOTIDE SEQUENCE [LARGE SCALE GENOMIC DNA]</scope>
    <source>
        <strain evidence="3">WFUcys</strain>
    </source>
</reference>
<feature type="domain" description="BHLH" evidence="2">
    <location>
        <begin position="32"/>
        <end position="89"/>
    </location>
</feature>
<dbReference type="InterPro" id="IPR036638">
    <property type="entry name" value="HLH_DNA-bd_sf"/>
</dbReference>
<keyword evidence="4" id="KW-1185">Reference proteome</keyword>
<evidence type="ECO:0000313" key="3">
    <source>
        <dbReference type="EMBL" id="KAL5108660.1"/>
    </source>
</evidence>
<dbReference type="InterPro" id="IPR011598">
    <property type="entry name" value="bHLH_dom"/>
</dbReference>